<evidence type="ECO:0000256" key="4">
    <source>
        <dbReference type="ARBA" id="ARBA00022679"/>
    </source>
</evidence>
<evidence type="ECO:0000256" key="10">
    <source>
        <dbReference type="RuleBase" id="RU363063"/>
    </source>
</evidence>
<keyword evidence="6" id="KW-0735">Signal-anchor</keyword>
<keyword evidence="5" id="KW-0812">Transmembrane</keyword>
<keyword evidence="12" id="KW-1185">Reference proteome</keyword>
<evidence type="ECO:0000256" key="8">
    <source>
        <dbReference type="ARBA" id="ARBA00023034"/>
    </source>
</evidence>
<evidence type="ECO:0000256" key="9">
    <source>
        <dbReference type="ARBA" id="ARBA00023136"/>
    </source>
</evidence>
<name>A0A3P6TMC9_DIBLA</name>
<proteinExistence type="inferred from homology"/>
<evidence type="ECO:0000256" key="1">
    <source>
        <dbReference type="ARBA" id="ARBA00004323"/>
    </source>
</evidence>
<gene>
    <name evidence="11" type="ORF">DILT_LOCUS4357</name>
</gene>
<dbReference type="Proteomes" id="UP000281553">
    <property type="component" value="Unassembled WGS sequence"/>
</dbReference>
<evidence type="ECO:0000256" key="5">
    <source>
        <dbReference type="ARBA" id="ARBA00022692"/>
    </source>
</evidence>
<keyword evidence="9" id="KW-0472">Membrane</keyword>
<keyword evidence="4" id="KW-0808">Transferase</keyword>
<dbReference type="PANTHER" id="PTHR11214">
    <property type="entry name" value="BETA-1,3-N-ACETYLGLUCOSAMINYLTRANSFERASE"/>
    <property type="match status" value="1"/>
</dbReference>
<organism evidence="11 12">
    <name type="scientific">Dibothriocephalus latus</name>
    <name type="common">Fish tapeworm</name>
    <name type="synonym">Diphyllobothrium latum</name>
    <dbReference type="NCBI Taxonomy" id="60516"/>
    <lineage>
        <taxon>Eukaryota</taxon>
        <taxon>Metazoa</taxon>
        <taxon>Spiralia</taxon>
        <taxon>Lophotrochozoa</taxon>
        <taxon>Platyhelminthes</taxon>
        <taxon>Cestoda</taxon>
        <taxon>Eucestoda</taxon>
        <taxon>Diphyllobothriidea</taxon>
        <taxon>Diphyllobothriidae</taxon>
        <taxon>Dibothriocephalus</taxon>
    </lineage>
</organism>
<dbReference type="Gene3D" id="3.90.550.50">
    <property type="match status" value="1"/>
</dbReference>
<evidence type="ECO:0000256" key="6">
    <source>
        <dbReference type="ARBA" id="ARBA00022968"/>
    </source>
</evidence>
<sequence length="403" mass="46823">MRCFSTIRPARWLEVTKGAQDEAYDLSLRYDVDRSLPVTRYTTIPLNLISKKGGHRNVSFVEMAEIDDDDWNFPINPDAFRLYPQGLSLPDVIQKYRQTGLVPEVPINNPNLKIRHVSSSICPPEVQNGDNYDLVVLVKSAVYNFEDRQKFRKLYAHLRNDSVKYPYRVGIVFFMGLPSSARENVFERDGFKITLDGRAGYALVNLTSRRAEILTRLEEEVRQYDDLVVGDFEDTYFNLSLKMHLTFLWAARYCCRRPGFMFLDDDMAFNEKRLYTVLANLPFEWRRTVAIARTRRTSRTMRPSESSGDRKWALTKQEVPWPVHAPYANGYFYMLGYDHVADLALAMFFTKPILIDDVWLGLVMHKLGLQFQLPDWINYTLHHQTDVTKFIALPLKSLLSSSA</sequence>
<evidence type="ECO:0000256" key="3">
    <source>
        <dbReference type="ARBA" id="ARBA00022676"/>
    </source>
</evidence>
<comment type="similarity">
    <text evidence="2 10">Belongs to the glycosyltransferase 31 family.</text>
</comment>
<dbReference type="GO" id="GO:0000139">
    <property type="term" value="C:Golgi membrane"/>
    <property type="evidence" value="ECO:0007669"/>
    <property type="project" value="UniProtKB-SubCell"/>
</dbReference>
<dbReference type="Pfam" id="PF01762">
    <property type="entry name" value="Galactosyl_T"/>
    <property type="match status" value="1"/>
</dbReference>
<dbReference type="EMBL" id="UYRU01045330">
    <property type="protein sequence ID" value="VDK89266.1"/>
    <property type="molecule type" value="Genomic_DNA"/>
</dbReference>
<evidence type="ECO:0000256" key="7">
    <source>
        <dbReference type="ARBA" id="ARBA00022989"/>
    </source>
</evidence>
<dbReference type="GO" id="GO:0006493">
    <property type="term" value="P:protein O-linked glycosylation"/>
    <property type="evidence" value="ECO:0007669"/>
    <property type="project" value="TreeGrafter"/>
</dbReference>
<protein>
    <recommendedName>
        <fullName evidence="10">Hexosyltransferase</fullName>
        <ecNumber evidence="10">2.4.1.-</ecNumber>
    </recommendedName>
</protein>
<dbReference type="PANTHER" id="PTHR11214:SF376">
    <property type="entry name" value="HEXOSYLTRANSFERASE"/>
    <property type="match status" value="1"/>
</dbReference>
<dbReference type="AlphaFoldDB" id="A0A3P6TMC9"/>
<dbReference type="OrthoDB" id="2139606at2759"/>
<reference evidence="11 12" key="1">
    <citation type="submission" date="2018-11" db="EMBL/GenBank/DDBJ databases">
        <authorList>
            <consortium name="Pathogen Informatics"/>
        </authorList>
    </citation>
    <scope>NUCLEOTIDE SEQUENCE [LARGE SCALE GENOMIC DNA]</scope>
</reference>
<keyword evidence="8 10" id="KW-0333">Golgi apparatus</keyword>
<keyword evidence="3 10" id="KW-0328">Glycosyltransferase</keyword>
<dbReference type="InterPro" id="IPR002659">
    <property type="entry name" value="Glyco_trans_31"/>
</dbReference>
<evidence type="ECO:0000256" key="2">
    <source>
        <dbReference type="ARBA" id="ARBA00008661"/>
    </source>
</evidence>
<evidence type="ECO:0000313" key="11">
    <source>
        <dbReference type="EMBL" id="VDK89266.1"/>
    </source>
</evidence>
<accession>A0A3P6TMC9</accession>
<dbReference type="EC" id="2.4.1.-" evidence="10"/>
<keyword evidence="7" id="KW-1133">Transmembrane helix</keyword>
<evidence type="ECO:0000313" key="12">
    <source>
        <dbReference type="Proteomes" id="UP000281553"/>
    </source>
</evidence>
<dbReference type="GO" id="GO:0016758">
    <property type="term" value="F:hexosyltransferase activity"/>
    <property type="evidence" value="ECO:0007669"/>
    <property type="project" value="InterPro"/>
</dbReference>
<comment type="subcellular location">
    <subcellularLocation>
        <location evidence="1 10">Golgi apparatus membrane</location>
        <topology evidence="1 10">Single-pass type II membrane protein</topology>
    </subcellularLocation>
</comment>